<evidence type="ECO:0000313" key="1">
    <source>
        <dbReference type="EMBL" id="OGG27229.1"/>
    </source>
</evidence>
<organism evidence="1 2">
    <name type="scientific">Candidatus Gottesmanbacteria bacterium RIFCSPLOWO2_01_FULL_39_12b</name>
    <dbReference type="NCBI Taxonomy" id="1798388"/>
    <lineage>
        <taxon>Bacteria</taxon>
        <taxon>Candidatus Gottesmaniibacteriota</taxon>
    </lineage>
</organism>
<dbReference type="SUPFAM" id="SSF158446">
    <property type="entry name" value="IVS-encoded protein-like"/>
    <property type="match status" value="1"/>
</dbReference>
<sequence length="118" mass="13610">MSKITKLSDIEIYKDALVLARDIYSLTRNIKLSKDFSIIDQLRRASLSVPANIAEGYGRKSKRDFAQFLSIALGSINELITFLDFVRLEYDLDTCQTIEKYNILAKRVFSFRSYLLNS</sequence>
<accession>A0A1F6ARA9</accession>
<dbReference type="NCBIfam" id="TIGR02436">
    <property type="entry name" value="four helix bundle protein"/>
    <property type="match status" value="1"/>
</dbReference>
<dbReference type="InterPro" id="IPR012657">
    <property type="entry name" value="23S_rRNA-intervening_sequence"/>
</dbReference>
<dbReference type="PANTHER" id="PTHR38471">
    <property type="entry name" value="FOUR HELIX BUNDLE PROTEIN"/>
    <property type="match status" value="1"/>
</dbReference>
<evidence type="ECO:0008006" key="3">
    <source>
        <dbReference type="Google" id="ProtNLM"/>
    </source>
</evidence>
<dbReference type="InterPro" id="IPR036583">
    <property type="entry name" value="23S_rRNA_IVS_sf"/>
</dbReference>
<gene>
    <name evidence="1" type="ORF">A2960_00210</name>
</gene>
<dbReference type="AlphaFoldDB" id="A0A1F6ARA9"/>
<comment type="caution">
    <text evidence="1">The sequence shown here is derived from an EMBL/GenBank/DDBJ whole genome shotgun (WGS) entry which is preliminary data.</text>
</comment>
<evidence type="ECO:0000313" key="2">
    <source>
        <dbReference type="Proteomes" id="UP000176609"/>
    </source>
</evidence>
<dbReference type="PANTHER" id="PTHR38471:SF2">
    <property type="entry name" value="FOUR HELIX BUNDLE PROTEIN"/>
    <property type="match status" value="1"/>
</dbReference>
<dbReference type="Pfam" id="PF05635">
    <property type="entry name" value="23S_rRNA_IVP"/>
    <property type="match status" value="1"/>
</dbReference>
<name>A0A1F6ARA9_9BACT</name>
<protein>
    <recommendedName>
        <fullName evidence="3">Four helix bundle protein</fullName>
    </recommendedName>
</protein>
<proteinExistence type="predicted"/>
<reference evidence="1 2" key="1">
    <citation type="journal article" date="2016" name="Nat. Commun.">
        <title>Thousands of microbial genomes shed light on interconnected biogeochemical processes in an aquifer system.</title>
        <authorList>
            <person name="Anantharaman K."/>
            <person name="Brown C.T."/>
            <person name="Hug L.A."/>
            <person name="Sharon I."/>
            <person name="Castelle C.J."/>
            <person name="Probst A.J."/>
            <person name="Thomas B.C."/>
            <person name="Singh A."/>
            <person name="Wilkins M.J."/>
            <person name="Karaoz U."/>
            <person name="Brodie E.L."/>
            <person name="Williams K.H."/>
            <person name="Hubbard S.S."/>
            <person name="Banfield J.F."/>
        </authorList>
    </citation>
    <scope>NUCLEOTIDE SEQUENCE [LARGE SCALE GENOMIC DNA]</scope>
</reference>
<dbReference type="Gene3D" id="1.20.1440.60">
    <property type="entry name" value="23S rRNA-intervening sequence"/>
    <property type="match status" value="1"/>
</dbReference>
<dbReference type="Proteomes" id="UP000176609">
    <property type="component" value="Unassembled WGS sequence"/>
</dbReference>
<dbReference type="CDD" id="cd16377">
    <property type="entry name" value="23S_rRNA_IVP_like"/>
    <property type="match status" value="1"/>
</dbReference>
<dbReference type="EMBL" id="MFJR01000005">
    <property type="protein sequence ID" value="OGG27229.1"/>
    <property type="molecule type" value="Genomic_DNA"/>
</dbReference>